<feature type="region of interest" description="Disordered" evidence="1">
    <location>
        <begin position="1"/>
        <end position="20"/>
    </location>
</feature>
<reference evidence="2 3" key="1">
    <citation type="submission" date="2019-01" db="EMBL/GenBank/DDBJ databases">
        <authorList>
            <person name="Sayadi A."/>
        </authorList>
    </citation>
    <scope>NUCLEOTIDE SEQUENCE [LARGE SCALE GENOMIC DNA]</scope>
</reference>
<sequence>MEKRGIKVYPSIIRGSPSKD</sequence>
<protein>
    <submittedName>
        <fullName evidence="2">Uncharacterized protein</fullName>
    </submittedName>
</protein>
<gene>
    <name evidence="2" type="ORF">CALMAC_LOCUS10473</name>
</gene>
<evidence type="ECO:0000256" key="1">
    <source>
        <dbReference type="SAM" id="MobiDB-lite"/>
    </source>
</evidence>
<evidence type="ECO:0000313" key="3">
    <source>
        <dbReference type="Proteomes" id="UP000410492"/>
    </source>
</evidence>
<dbReference type="AlphaFoldDB" id="A0A653CQG7"/>
<keyword evidence="3" id="KW-1185">Reference proteome</keyword>
<proteinExistence type="predicted"/>
<organism evidence="2 3">
    <name type="scientific">Callosobruchus maculatus</name>
    <name type="common">Southern cowpea weevil</name>
    <name type="synonym">Pulse bruchid</name>
    <dbReference type="NCBI Taxonomy" id="64391"/>
    <lineage>
        <taxon>Eukaryota</taxon>
        <taxon>Metazoa</taxon>
        <taxon>Ecdysozoa</taxon>
        <taxon>Arthropoda</taxon>
        <taxon>Hexapoda</taxon>
        <taxon>Insecta</taxon>
        <taxon>Pterygota</taxon>
        <taxon>Neoptera</taxon>
        <taxon>Endopterygota</taxon>
        <taxon>Coleoptera</taxon>
        <taxon>Polyphaga</taxon>
        <taxon>Cucujiformia</taxon>
        <taxon>Chrysomeloidea</taxon>
        <taxon>Chrysomelidae</taxon>
        <taxon>Bruchinae</taxon>
        <taxon>Bruchini</taxon>
        <taxon>Callosobruchus</taxon>
    </lineage>
</organism>
<dbReference type="Proteomes" id="UP000410492">
    <property type="component" value="Unassembled WGS sequence"/>
</dbReference>
<evidence type="ECO:0000313" key="2">
    <source>
        <dbReference type="EMBL" id="VEN49323.1"/>
    </source>
</evidence>
<name>A0A653CQG7_CALMS</name>
<accession>A0A653CQG7</accession>
<dbReference type="EMBL" id="CAACVG010008325">
    <property type="protein sequence ID" value="VEN49323.1"/>
    <property type="molecule type" value="Genomic_DNA"/>
</dbReference>